<name>A0ABT5U0H0_9MICO</name>
<gene>
    <name evidence="2" type="ORF">PU560_09030</name>
</gene>
<reference evidence="2" key="1">
    <citation type="submission" date="2023-02" db="EMBL/GenBank/DDBJ databases">
        <title>Georgenia sp.10Sc9-8, isolated from a soil sample collected from the Taklamakan desert.</title>
        <authorList>
            <person name="Liu S."/>
        </authorList>
    </citation>
    <scope>NUCLEOTIDE SEQUENCE</scope>
    <source>
        <strain evidence="2">10Sc9-8</strain>
    </source>
</reference>
<evidence type="ECO:0000313" key="2">
    <source>
        <dbReference type="EMBL" id="MDD9206606.1"/>
    </source>
</evidence>
<dbReference type="Proteomes" id="UP001165561">
    <property type="component" value="Unassembled WGS sequence"/>
</dbReference>
<comment type="caution">
    <text evidence="2">The sequence shown here is derived from an EMBL/GenBank/DDBJ whole genome shotgun (WGS) entry which is preliminary data.</text>
</comment>
<keyword evidence="3" id="KW-1185">Reference proteome</keyword>
<feature type="non-terminal residue" evidence="2">
    <location>
        <position position="1"/>
    </location>
</feature>
<protein>
    <submittedName>
        <fullName evidence="2">Uncharacterized protein</fullName>
    </submittedName>
</protein>
<evidence type="ECO:0000256" key="1">
    <source>
        <dbReference type="SAM" id="MobiDB-lite"/>
    </source>
</evidence>
<organism evidence="2 3">
    <name type="scientific">Georgenia halotolerans</name>
    <dbReference type="NCBI Taxonomy" id="3028317"/>
    <lineage>
        <taxon>Bacteria</taxon>
        <taxon>Bacillati</taxon>
        <taxon>Actinomycetota</taxon>
        <taxon>Actinomycetes</taxon>
        <taxon>Micrococcales</taxon>
        <taxon>Bogoriellaceae</taxon>
        <taxon>Georgenia</taxon>
    </lineage>
</organism>
<accession>A0ABT5U0H0</accession>
<dbReference type="EMBL" id="JARACI010000931">
    <property type="protein sequence ID" value="MDD9206606.1"/>
    <property type="molecule type" value="Genomic_DNA"/>
</dbReference>
<feature type="region of interest" description="Disordered" evidence="1">
    <location>
        <begin position="1"/>
        <end position="24"/>
    </location>
</feature>
<sequence length="158" mass="16584">RHPAVGSMPVTRGPVRGHSRAARRSAWQSRRTAVVAGAAVLLSSCSTTPENADGLATYEPRGSGGMDALMVGTLVLEDGCLYVRSADFDERWLPVFPADGVRWDGRTLTFGGGNPGVGDQVELPGGAVTEPTSPHPVPEEYDVPAACSTELVWLVTPA</sequence>
<evidence type="ECO:0000313" key="3">
    <source>
        <dbReference type="Proteomes" id="UP001165561"/>
    </source>
</evidence>
<proteinExistence type="predicted"/>